<keyword evidence="7 15" id="KW-0963">Cytoplasm</keyword>
<evidence type="ECO:0000256" key="9">
    <source>
        <dbReference type="ARBA" id="ARBA00022676"/>
    </source>
</evidence>
<comment type="subunit">
    <text evidence="15">Heteromultimer composed of HisG and HisZ subunits.</text>
</comment>
<protein>
    <recommendedName>
        <fullName evidence="6 15">ATP phosphoribosyltransferase</fullName>
        <shortName evidence="15">ATP-PRT</shortName>
        <shortName evidence="15">ATP-PRTase</shortName>
        <ecNumber evidence="5 15">2.4.2.17</ecNumber>
    </recommendedName>
</protein>
<keyword evidence="12 15" id="KW-0067">ATP-binding</keyword>
<dbReference type="PANTHER" id="PTHR21403">
    <property type="entry name" value="ATP PHOSPHORIBOSYLTRANSFERASE ATP-PRTASE"/>
    <property type="match status" value="1"/>
</dbReference>
<accession>A0ABS4GF58</accession>
<keyword evidence="8 15" id="KW-0028">Amino-acid biosynthesis</keyword>
<comment type="function">
    <text evidence="14 15">Catalyzes the condensation of ATP and 5-phosphoribose 1-diphosphate to form N'-(5'-phosphoribosyl)-ATP (PR-ATP). Has a crucial role in the pathway because the rate of histidine biosynthesis seems to be controlled primarily by regulation of HisG enzymatic activity.</text>
</comment>
<feature type="domain" description="ATP phosphoribosyltransferase catalytic" evidence="16">
    <location>
        <begin position="51"/>
        <end position="203"/>
    </location>
</feature>
<evidence type="ECO:0000256" key="7">
    <source>
        <dbReference type="ARBA" id="ARBA00022490"/>
    </source>
</evidence>
<gene>
    <name evidence="15" type="primary">hisG</name>
    <name evidence="17" type="ORF">J2Z76_002191</name>
</gene>
<organism evidence="17 18">
    <name type="scientific">Sedimentibacter acidaminivorans</name>
    <dbReference type="NCBI Taxonomy" id="913099"/>
    <lineage>
        <taxon>Bacteria</taxon>
        <taxon>Bacillati</taxon>
        <taxon>Bacillota</taxon>
        <taxon>Tissierellia</taxon>
        <taxon>Sedimentibacter</taxon>
    </lineage>
</organism>
<evidence type="ECO:0000256" key="6">
    <source>
        <dbReference type="ARBA" id="ARBA00020998"/>
    </source>
</evidence>
<dbReference type="InterPro" id="IPR001348">
    <property type="entry name" value="ATP_PRibTrfase_HisG"/>
</dbReference>
<dbReference type="Gene3D" id="3.40.190.10">
    <property type="entry name" value="Periplasmic binding protein-like II"/>
    <property type="match status" value="2"/>
</dbReference>
<proteinExistence type="inferred from homology"/>
<evidence type="ECO:0000259" key="16">
    <source>
        <dbReference type="Pfam" id="PF01634"/>
    </source>
</evidence>
<dbReference type="CDD" id="cd13595">
    <property type="entry name" value="PBP2_HisGs"/>
    <property type="match status" value="1"/>
</dbReference>
<keyword evidence="10 15" id="KW-0808">Transferase</keyword>
<dbReference type="Pfam" id="PF01634">
    <property type="entry name" value="HisG"/>
    <property type="match status" value="1"/>
</dbReference>
<dbReference type="EMBL" id="JAGGKS010000006">
    <property type="protein sequence ID" value="MBP1926326.1"/>
    <property type="molecule type" value="Genomic_DNA"/>
</dbReference>
<dbReference type="InterPro" id="IPR018198">
    <property type="entry name" value="ATP_PRibTrfase_CS"/>
</dbReference>
<evidence type="ECO:0000256" key="8">
    <source>
        <dbReference type="ARBA" id="ARBA00022605"/>
    </source>
</evidence>
<dbReference type="EC" id="2.4.2.17" evidence="5 15"/>
<keyword evidence="18" id="KW-1185">Reference proteome</keyword>
<evidence type="ECO:0000256" key="4">
    <source>
        <dbReference type="ARBA" id="ARBA00009489"/>
    </source>
</evidence>
<evidence type="ECO:0000256" key="13">
    <source>
        <dbReference type="ARBA" id="ARBA00023102"/>
    </source>
</evidence>
<comment type="domain">
    <text evidence="15">Lacks the C-terminal regulatory region which is replaced by HisZ.</text>
</comment>
<evidence type="ECO:0000256" key="14">
    <source>
        <dbReference type="ARBA" id="ARBA00024861"/>
    </source>
</evidence>
<evidence type="ECO:0000256" key="3">
    <source>
        <dbReference type="ARBA" id="ARBA00004667"/>
    </source>
</evidence>
<comment type="similarity">
    <text evidence="4 15">Belongs to the ATP phosphoribosyltransferase family. Short subfamily.</text>
</comment>
<dbReference type="InterPro" id="IPR013820">
    <property type="entry name" value="ATP_PRibTrfase_cat"/>
</dbReference>
<evidence type="ECO:0000313" key="17">
    <source>
        <dbReference type="EMBL" id="MBP1926326.1"/>
    </source>
</evidence>
<evidence type="ECO:0000256" key="5">
    <source>
        <dbReference type="ARBA" id="ARBA00011946"/>
    </source>
</evidence>
<evidence type="ECO:0000256" key="10">
    <source>
        <dbReference type="ARBA" id="ARBA00022679"/>
    </source>
</evidence>
<comment type="catalytic activity">
    <reaction evidence="1 15">
        <text>1-(5-phospho-beta-D-ribosyl)-ATP + diphosphate = 5-phospho-alpha-D-ribose 1-diphosphate + ATP</text>
        <dbReference type="Rhea" id="RHEA:18473"/>
        <dbReference type="ChEBI" id="CHEBI:30616"/>
        <dbReference type="ChEBI" id="CHEBI:33019"/>
        <dbReference type="ChEBI" id="CHEBI:58017"/>
        <dbReference type="ChEBI" id="CHEBI:73183"/>
        <dbReference type="EC" id="2.4.2.17"/>
    </reaction>
</comment>
<evidence type="ECO:0000256" key="2">
    <source>
        <dbReference type="ARBA" id="ARBA00004496"/>
    </source>
</evidence>
<evidence type="ECO:0000256" key="15">
    <source>
        <dbReference type="HAMAP-Rule" id="MF_01018"/>
    </source>
</evidence>
<dbReference type="Proteomes" id="UP001519342">
    <property type="component" value="Unassembled WGS sequence"/>
</dbReference>
<dbReference type="NCBIfam" id="TIGR00070">
    <property type="entry name" value="hisG"/>
    <property type="match status" value="1"/>
</dbReference>
<reference evidence="17 18" key="1">
    <citation type="submission" date="2021-03" db="EMBL/GenBank/DDBJ databases">
        <title>Genomic Encyclopedia of Type Strains, Phase IV (KMG-IV): sequencing the most valuable type-strain genomes for metagenomic binning, comparative biology and taxonomic classification.</title>
        <authorList>
            <person name="Goeker M."/>
        </authorList>
    </citation>
    <scope>NUCLEOTIDE SEQUENCE [LARGE SCALE GENOMIC DNA]</scope>
    <source>
        <strain evidence="17 18">DSM 24004</strain>
    </source>
</reference>
<evidence type="ECO:0000256" key="11">
    <source>
        <dbReference type="ARBA" id="ARBA00022741"/>
    </source>
</evidence>
<evidence type="ECO:0000313" key="18">
    <source>
        <dbReference type="Proteomes" id="UP001519342"/>
    </source>
</evidence>
<comment type="pathway">
    <text evidence="3 15">Amino-acid biosynthesis; L-histidine biosynthesis; L-histidine from 5-phospho-alpha-D-ribose 1-diphosphate: step 1/9.</text>
</comment>
<dbReference type="HAMAP" id="MF_01018">
    <property type="entry name" value="HisG_Short"/>
    <property type="match status" value="1"/>
</dbReference>
<comment type="subcellular location">
    <subcellularLocation>
        <location evidence="2 15">Cytoplasm</location>
    </subcellularLocation>
</comment>
<sequence>MSLTVAIPKGRLGNQTIDMFKSAGIGETIDEDSRKLIFEDKKNDIVFMLLKNSDVITYVENGVADIGISGKDMVMEKNADIYELYKMNIGRCKMSVAGIKGKRIFKDDTILNVATKFPEIAKKYFSVKGQKIKIIKLNGSIELAPILGLSDVIVDLVETGNTLKANGLEIFDDMYDINAMIISNKISYKFKREKIKETIEIIRAEDEKNDKNN</sequence>
<name>A0ABS4GF58_9FIRM</name>
<evidence type="ECO:0000256" key="1">
    <source>
        <dbReference type="ARBA" id="ARBA00000915"/>
    </source>
</evidence>
<dbReference type="InterPro" id="IPR024893">
    <property type="entry name" value="ATP_PRibTrfase_HisG_short"/>
</dbReference>
<keyword evidence="11 15" id="KW-0547">Nucleotide-binding</keyword>
<keyword evidence="13 15" id="KW-0368">Histidine biosynthesis</keyword>
<evidence type="ECO:0000256" key="12">
    <source>
        <dbReference type="ARBA" id="ARBA00022840"/>
    </source>
</evidence>
<dbReference type="RefSeq" id="WP_209512061.1">
    <property type="nucleotide sequence ID" value="NZ_JAGGKS010000006.1"/>
</dbReference>
<dbReference type="PANTHER" id="PTHR21403:SF8">
    <property type="entry name" value="ATP PHOSPHORIBOSYLTRANSFERASE"/>
    <property type="match status" value="1"/>
</dbReference>
<keyword evidence="9 15" id="KW-0328">Glycosyltransferase</keyword>
<dbReference type="PROSITE" id="PS01316">
    <property type="entry name" value="ATP_P_PHORIBOSYLTR"/>
    <property type="match status" value="1"/>
</dbReference>
<dbReference type="GO" id="GO:0003879">
    <property type="term" value="F:ATP phosphoribosyltransferase activity"/>
    <property type="evidence" value="ECO:0007669"/>
    <property type="project" value="UniProtKB-EC"/>
</dbReference>
<dbReference type="SUPFAM" id="SSF53850">
    <property type="entry name" value="Periplasmic binding protein-like II"/>
    <property type="match status" value="1"/>
</dbReference>
<comment type="caution">
    <text evidence="17">The sequence shown here is derived from an EMBL/GenBank/DDBJ whole genome shotgun (WGS) entry which is preliminary data.</text>
</comment>